<evidence type="ECO:0000313" key="14">
    <source>
        <dbReference type="EMBL" id="SDW28630.1"/>
    </source>
</evidence>
<keyword evidence="6 14" id="KW-0031">Aminopeptidase</keyword>
<dbReference type="GO" id="GO:0008270">
    <property type="term" value="F:zinc ion binding"/>
    <property type="evidence" value="ECO:0007669"/>
    <property type="project" value="InterPro"/>
</dbReference>
<dbReference type="GO" id="GO:0042277">
    <property type="term" value="F:peptide binding"/>
    <property type="evidence" value="ECO:0007669"/>
    <property type="project" value="TreeGrafter"/>
</dbReference>
<keyword evidence="9" id="KW-0378">Hydrolase</keyword>
<dbReference type="Pfam" id="PF01433">
    <property type="entry name" value="Peptidase_M1"/>
    <property type="match status" value="1"/>
</dbReference>
<dbReference type="STRING" id="1073328.SAMN05216294_2362"/>
<dbReference type="GO" id="GO:0043171">
    <property type="term" value="P:peptide catabolic process"/>
    <property type="evidence" value="ECO:0007669"/>
    <property type="project" value="TreeGrafter"/>
</dbReference>
<evidence type="ECO:0000256" key="2">
    <source>
        <dbReference type="ARBA" id="ARBA00001947"/>
    </source>
</evidence>
<evidence type="ECO:0000256" key="10">
    <source>
        <dbReference type="ARBA" id="ARBA00022833"/>
    </source>
</evidence>
<dbReference type="Pfam" id="PF17900">
    <property type="entry name" value="Peptidase_M1_N"/>
    <property type="match status" value="1"/>
</dbReference>
<dbReference type="Proteomes" id="UP000199592">
    <property type="component" value="Unassembled WGS sequence"/>
</dbReference>
<dbReference type="GO" id="GO:0016020">
    <property type="term" value="C:membrane"/>
    <property type="evidence" value="ECO:0007669"/>
    <property type="project" value="TreeGrafter"/>
</dbReference>
<dbReference type="AlphaFoldDB" id="A0A1H2SAN5"/>
<dbReference type="GO" id="GO:0016285">
    <property type="term" value="F:alanyl aminopeptidase activity"/>
    <property type="evidence" value="ECO:0007669"/>
    <property type="project" value="UniProtKB-EC"/>
</dbReference>
<evidence type="ECO:0000259" key="13">
    <source>
        <dbReference type="Pfam" id="PF17900"/>
    </source>
</evidence>
<evidence type="ECO:0000256" key="11">
    <source>
        <dbReference type="ARBA" id="ARBA00023049"/>
    </source>
</evidence>
<evidence type="ECO:0000256" key="5">
    <source>
        <dbReference type="ARBA" id="ARBA00015611"/>
    </source>
</evidence>
<dbReference type="GO" id="GO:0070006">
    <property type="term" value="F:metalloaminopeptidase activity"/>
    <property type="evidence" value="ECO:0007669"/>
    <property type="project" value="TreeGrafter"/>
</dbReference>
<evidence type="ECO:0000256" key="9">
    <source>
        <dbReference type="ARBA" id="ARBA00022801"/>
    </source>
</evidence>
<accession>A0A1H2SAN5</accession>
<sequence>MKLTPILIFLFFAQLLSSQIQDKVDFVHGAVFIEPTPQEKQLKGSVAYQFEVISDVESIFLDAVNMEVSQVTLDGKTIDFEYDNRKLTIKNSLQQASTHNLTVNYVAKPSQTVYFLGWEDNVQGNEQIWTQGQGKYTSHWMPSFDEMSEKVEFDLSITVQGDYEVIANGVLKERKGESDKTTWNFDMEKPMSSYLVGFAIGNFDKERVQSSSGIPIELYYEPKDSLKVEPTYRYSKRIFDFLEQEIGVAYPWQNYKQVPVQDFLYAGMENTTCTIFSNQYVIDSTAFLDKNYVNVNAHELVHQWFGNLVTETSSEHHWLHEGFATFYAYLAERDIFGEDYYYWRLWETAKALNQFSEDDQGEVLQNPNAGSLTFYEKGAWALVMLQEQAGEEAFKKAIQTYLKKYAYQSVSIPDFITEMEKESGLDLNEFQQTWLKSDEFPMEKVKAFLSKKSESLNQYFVFQNQIGDERGTAESLIKGEWDGLNSSFLKRNLVLKYGGEFSPLFLKEILNTDDLKVRQSVILSQKVIPKELKTEAETLLTDESYATIEAALYHLWSDFPENRPHYLDETDDIVGFPNKNIRLLWLTLALVTPEYQPDKTPTYFQELTQYTGSAYHFETRLLAFQYLQNIGGFTPESLKNMIDACNHHVWHFKKSAIDMLNDYLQEEGNLTMVKSLYPSLSQEEKRFLDKTLGE</sequence>
<dbReference type="EMBL" id="FNMY01000001">
    <property type="protein sequence ID" value="SDW28630.1"/>
    <property type="molecule type" value="Genomic_DNA"/>
</dbReference>
<dbReference type="OrthoDB" id="100605at2"/>
<dbReference type="PANTHER" id="PTHR11533">
    <property type="entry name" value="PROTEASE M1 ZINC METALLOPROTEASE"/>
    <property type="match status" value="1"/>
</dbReference>
<proteinExistence type="inferred from homology"/>
<evidence type="ECO:0000256" key="3">
    <source>
        <dbReference type="ARBA" id="ARBA00010136"/>
    </source>
</evidence>
<evidence type="ECO:0000256" key="7">
    <source>
        <dbReference type="ARBA" id="ARBA00022670"/>
    </source>
</evidence>
<dbReference type="SUPFAM" id="SSF55486">
    <property type="entry name" value="Metalloproteases ('zincins'), catalytic domain"/>
    <property type="match status" value="1"/>
</dbReference>
<dbReference type="InterPro" id="IPR045357">
    <property type="entry name" value="Aminopeptidase_N-like_N"/>
</dbReference>
<evidence type="ECO:0000313" key="15">
    <source>
        <dbReference type="Proteomes" id="UP000199592"/>
    </source>
</evidence>
<keyword evidence="15" id="KW-1185">Reference proteome</keyword>
<reference evidence="15" key="1">
    <citation type="submission" date="2016-10" db="EMBL/GenBank/DDBJ databases">
        <authorList>
            <person name="Varghese N."/>
            <person name="Submissions S."/>
        </authorList>
    </citation>
    <scope>NUCLEOTIDE SEQUENCE [LARGE SCALE GENOMIC DNA]</scope>
    <source>
        <strain evidence="15">DSM 25030</strain>
    </source>
</reference>
<evidence type="ECO:0000259" key="12">
    <source>
        <dbReference type="Pfam" id="PF01433"/>
    </source>
</evidence>
<dbReference type="InterPro" id="IPR001930">
    <property type="entry name" value="Peptidase_M1"/>
</dbReference>
<evidence type="ECO:0000256" key="6">
    <source>
        <dbReference type="ARBA" id="ARBA00022438"/>
    </source>
</evidence>
<dbReference type="InterPro" id="IPR042097">
    <property type="entry name" value="Aminopeptidase_N-like_N_sf"/>
</dbReference>
<dbReference type="CDD" id="cd09603">
    <property type="entry name" value="M1_APN_like"/>
    <property type="match status" value="1"/>
</dbReference>
<name>A0A1H2SAN5_9FLAO</name>
<keyword evidence="10" id="KW-0862">Zinc</keyword>
<evidence type="ECO:0000256" key="8">
    <source>
        <dbReference type="ARBA" id="ARBA00022723"/>
    </source>
</evidence>
<keyword evidence="8" id="KW-0479">Metal-binding</keyword>
<feature type="domain" description="Peptidase M1 membrane alanine aminopeptidase" evidence="12">
    <location>
        <begin position="235"/>
        <end position="434"/>
    </location>
</feature>
<feature type="domain" description="Aminopeptidase N-like N-terminal" evidence="13">
    <location>
        <begin position="31"/>
        <end position="195"/>
    </location>
</feature>
<comment type="cofactor">
    <cofactor evidence="2">
        <name>Zn(2+)</name>
        <dbReference type="ChEBI" id="CHEBI:29105"/>
    </cofactor>
</comment>
<dbReference type="InterPro" id="IPR014782">
    <property type="entry name" value="Peptidase_M1_dom"/>
</dbReference>
<protein>
    <recommendedName>
        <fullName evidence="5">Aminopeptidase N</fullName>
        <ecNumber evidence="4">3.4.11.2</ecNumber>
    </recommendedName>
</protein>
<dbReference type="SUPFAM" id="SSF63737">
    <property type="entry name" value="Leukotriene A4 hydrolase N-terminal domain"/>
    <property type="match status" value="1"/>
</dbReference>
<dbReference type="GO" id="GO:0005615">
    <property type="term" value="C:extracellular space"/>
    <property type="evidence" value="ECO:0007669"/>
    <property type="project" value="TreeGrafter"/>
</dbReference>
<dbReference type="EC" id="3.4.11.2" evidence="4"/>
<comment type="similarity">
    <text evidence="3">Belongs to the peptidase M1 family.</text>
</comment>
<dbReference type="Gene3D" id="2.60.40.1730">
    <property type="entry name" value="tricorn interacting facor f3 domain"/>
    <property type="match status" value="1"/>
</dbReference>
<dbReference type="InterPro" id="IPR050344">
    <property type="entry name" value="Peptidase_M1_aminopeptidases"/>
</dbReference>
<keyword evidence="11" id="KW-0482">Metalloprotease</keyword>
<evidence type="ECO:0000256" key="1">
    <source>
        <dbReference type="ARBA" id="ARBA00000098"/>
    </source>
</evidence>
<dbReference type="Gene3D" id="1.10.390.10">
    <property type="entry name" value="Neutral Protease Domain 2"/>
    <property type="match status" value="1"/>
</dbReference>
<dbReference type="RefSeq" id="WP_090296024.1">
    <property type="nucleotide sequence ID" value="NZ_FNMY01000001.1"/>
</dbReference>
<evidence type="ECO:0000256" key="4">
    <source>
        <dbReference type="ARBA" id="ARBA00012564"/>
    </source>
</evidence>
<dbReference type="GO" id="GO:0006508">
    <property type="term" value="P:proteolysis"/>
    <property type="evidence" value="ECO:0007669"/>
    <property type="project" value="UniProtKB-KW"/>
</dbReference>
<dbReference type="PRINTS" id="PR00756">
    <property type="entry name" value="ALADIPTASE"/>
</dbReference>
<dbReference type="PANTHER" id="PTHR11533:SF174">
    <property type="entry name" value="PUROMYCIN-SENSITIVE AMINOPEPTIDASE-RELATED"/>
    <property type="match status" value="1"/>
</dbReference>
<comment type="catalytic activity">
    <reaction evidence="1">
        <text>Release of an N-terminal amino acid, Xaa-|-Yaa- from a peptide, amide or arylamide. Xaa is preferably Ala, but may be most amino acids including Pro (slow action). When a terminal hydrophobic residue is followed by a prolyl residue, the two may be released as an intact Xaa-Pro dipeptide.</text>
        <dbReference type="EC" id="3.4.11.2"/>
    </reaction>
</comment>
<organism evidence="14 15">
    <name type="scientific">Flagellimonas zhangzhouensis</name>
    <dbReference type="NCBI Taxonomy" id="1073328"/>
    <lineage>
        <taxon>Bacteria</taxon>
        <taxon>Pseudomonadati</taxon>
        <taxon>Bacteroidota</taxon>
        <taxon>Flavobacteriia</taxon>
        <taxon>Flavobacteriales</taxon>
        <taxon>Flavobacteriaceae</taxon>
        <taxon>Flagellimonas</taxon>
    </lineage>
</organism>
<dbReference type="GO" id="GO:0005737">
    <property type="term" value="C:cytoplasm"/>
    <property type="evidence" value="ECO:0007669"/>
    <property type="project" value="TreeGrafter"/>
</dbReference>
<dbReference type="InterPro" id="IPR027268">
    <property type="entry name" value="Peptidase_M4/M1_CTD_sf"/>
</dbReference>
<keyword evidence="7" id="KW-0645">Protease</keyword>
<gene>
    <name evidence="14" type="ORF">SAMN04487892_1008</name>
</gene>